<reference evidence="8" key="4">
    <citation type="submission" date="2017-11" db="EMBL/GenBank/DDBJ databases">
        <title>Complete genome sequence of Serratia sp. ATCC 39006.</title>
        <authorList>
            <person name="Hampton H.G."/>
            <person name="Jackson S.A."/>
            <person name="Jauregui R."/>
            <person name="Poulter G.T.M."/>
            <person name="Salmond G.P.C."/>
            <person name="Fineran P.C."/>
        </authorList>
    </citation>
    <scope>NUCLEOTIDE SEQUENCE</scope>
    <source>
        <strain evidence="8">ATCC 39006</strain>
    </source>
</reference>
<dbReference type="InterPro" id="IPR010583">
    <property type="entry name" value="MipA"/>
</dbReference>
<keyword evidence="5" id="KW-0998">Cell outer membrane</keyword>
<comment type="subcellular location">
    <subcellularLocation>
        <location evidence="1">Cell outer membrane</location>
    </subcellularLocation>
</comment>
<evidence type="ECO:0000313" key="10">
    <source>
        <dbReference type="Proteomes" id="UP000233778"/>
    </source>
</evidence>
<keyword evidence="9" id="KW-1185">Reference proteome</keyword>
<proteinExistence type="inferred from homology"/>
<evidence type="ECO:0000256" key="5">
    <source>
        <dbReference type="ARBA" id="ARBA00023237"/>
    </source>
</evidence>
<sequence length="261" mass="28378">MMLPVICLLPLSSACAADASSAFWGDHTAVTVGIAARNSPRYTGSSQRQNSVLPIVQIQRGALYVDSTRGIGWQWQSPAGFYLDHSIGYDPGRADKNNNWRPGANRLRGMGSINGAVTTTLIAGYQFAPWLAAEVSGEFALSERERGNQYRAGLKSTVWQSVSTDDTVSLSADALFGDSRFTNIYYGVTEQQHARSGLSAYHTGRGVYGYALGINWGHQFTAHWATNVSLSSLWLNNNVAKSPVVEKRSNTEANVAVLYSF</sequence>
<dbReference type="PANTHER" id="PTHR38776:SF1">
    <property type="entry name" value="MLTA-INTERACTING PROTEIN-RELATED"/>
    <property type="match status" value="1"/>
</dbReference>
<protein>
    <submittedName>
        <fullName evidence="8">MipA/OmpV family protein</fullName>
    </submittedName>
</protein>
<dbReference type="STRING" id="104623.Ser39006_01925"/>
<keyword evidence="3 6" id="KW-0732">Signal</keyword>
<gene>
    <name evidence="7" type="ORF">CWC46_17825</name>
    <name evidence="8" type="ORF">Ser39006_017825</name>
</gene>
<evidence type="ECO:0000256" key="2">
    <source>
        <dbReference type="ARBA" id="ARBA00005722"/>
    </source>
</evidence>
<dbReference type="Proteomes" id="UP000017700">
    <property type="component" value="Chromosome"/>
</dbReference>
<dbReference type="OrthoDB" id="5951177at2"/>
<reference evidence="7 10" key="3">
    <citation type="submission" date="2017-11" db="EMBL/GenBank/DDBJ databases">
        <title>Complete genome sequence of Serratia sp. ATCC 39006 LacA.</title>
        <authorList>
            <person name="Hampton H.G."/>
            <person name="Jackson S.A."/>
            <person name="Jauregui R."/>
            <person name="Poulter G.T.M."/>
            <person name="Salmond G.P.C."/>
            <person name="Fineran P.C."/>
        </authorList>
    </citation>
    <scope>NUCLEOTIDE SEQUENCE [LARGE SCALE GENOMIC DNA]</scope>
    <source>
        <strain evidence="7 10">ATCC 39006</strain>
    </source>
</reference>
<dbReference type="PANTHER" id="PTHR38776">
    <property type="entry name" value="MLTA-INTERACTING PROTEIN-RELATED"/>
    <property type="match status" value="1"/>
</dbReference>
<evidence type="ECO:0000313" key="9">
    <source>
        <dbReference type="Proteomes" id="UP000017700"/>
    </source>
</evidence>
<feature type="signal peptide" evidence="6">
    <location>
        <begin position="1"/>
        <end position="16"/>
    </location>
</feature>
<accession>A0A2I5TDI0</accession>
<evidence type="ECO:0000313" key="7">
    <source>
        <dbReference type="EMBL" id="AUH02585.1"/>
    </source>
</evidence>
<evidence type="ECO:0000256" key="3">
    <source>
        <dbReference type="ARBA" id="ARBA00022729"/>
    </source>
</evidence>
<reference evidence="8" key="2">
    <citation type="submission" date="2013-09" db="EMBL/GenBank/DDBJ databases">
        <authorList>
            <person name="Wang G."/>
            <person name="Yang Y."/>
            <person name="Su Y."/>
        </authorList>
    </citation>
    <scope>NUCLEOTIDE SEQUENCE</scope>
    <source>
        <strain evidence="8">ATCC 39006</strain>
    </source>
</reference>
<organism evidence="8 9">
    <name type="scientific">Serratia sp. (strain ATCC 39006)</name>
    <name type="common">Prodigiosinella confusarubida</name>
    <dbReference type="NCBI Taxonomy" id="104623"/>
    <lineage>
        <taxon>Bacteria</taxon>
        <taxon>Pseudomonadati</taxon>
        <taxon>Pseudomonadota</taxon>
        <taxon>Gammaproteobacteria</taxon>
        <taxon>Enterobacterales</taxon>
        <taxon>Pectobacteriaceae</taxon>
        <taxon>Prodigiosinella</taxon>
    </lineage>
</organism>
<dbReference type="EMBL" id="CP025084">
    <property type="protein sequence ID" value="AUH06899.1"/>
    <property type="molecule type" value="Genomic_DNA"/>
</dbReference>
<evidence type="ECO:0000256" key="4">
    <source>
        <dbReference type="ARBA" id="ARBA00023136"/>
    </source>
</evidence>
<dbReference type="GO" id="GO:0009279">
    <property type="term" value="C:cell outer membrane"/>
    <property type="evidence" value="ECO:0007669"/>
    <property type="project" value="UniProtKB-SubCell"/>
</dbReference>
<dbReference type="KEGG" id="serq:CWC46_17825"/>
<dbReference type="Pfam" id="PF06629">
    <property type="entry name" value="MipA"/>
    <property type="match status" value="1"/>
</dbReference>
<dbReference type="KEGG" id="sera:Ser39006_017825"/>
<keyword evidence="4" id="KW-0472">Membrane</keyword>
<dbReference type="AlphaFoldDB" id="A0A2I5TDI0"/>
<evidence type="ECO:0000256" key="6">
    <source>
        <dbReference type="SAM" id="SignalP"/>
    </source>
</evidence>
<dbReference type="EMBL" id="CP025085">
    <property type="protein sequence ID" value="AUH02585.1"/>
    <property type="molecule type" value="Genomic_DNA"/>
</dbReference>
<comment type="similarity">
    <text evidence="2">Belongs to the MipA/OmpV family.</text>
</comment>
<name>A0A2I5TDI0_SERS3</name>
<dbReference type="Proteomes" id="UP000233778">
    <property type="component" value="Chromosome"/>
</dbReference>
<evidence type="ECO:0000256" key="1">
    <source>
        <dbReference type="ARBA" id="ARBA00004442"/>
    </source>
</evidence>
<evidence type="ECO:0000313" key="8">
    <source>
        <dbReference type="EMBL" id="AUH06899.1"/>
    </source>
</evidence>
<feature type="chain" id="PRO_5036318119" evidence="6">
    <location>
        <begin position="17"/>
        <end position="261"/>
    </location>
</feature>
<reference evidence="8 9" key="1">
    <citation type="journal article" date="2013" name="Genome Announc.">
        <title>Draft genome sequence of Serratia sp. strain ATCC 39006, a model bacterium for analysis of the biosynthesis and regulation of prodigiosin, a carbapenem, and gas vesicles.</title>
        <authorList>
            <person name="Fineran P.C."/>
            <person name="Iglesias Cans M.C."/>
            <person name="Ramsay J.P."/>
            <person name="Wilf N.M."/>
            <person name="Cossyleon D."/>
            <person name="McNeil M.B."/>
            <person name="Williamson N.R."/>
            <person name="Monson R.E."/>
            <person name="Becher S.A."/>
            <person name="Stanton J.A."/>
            <person name="Brugger K."/>
            <person name="Brown S.D."/>
            <person name="Salmond G.P."/>
        </authorList>
    </citation>
    <scope>NUCLEOTIDE SEQUENCE [LARGE SCALE GENOMIC DNA]</scope>
    <source>
        <strain evidence="8">ATCC 39006</strain>
        <strain evidence="9">ATCC 39006 / SC 11482</strain>
    </source>
</reference>